<dbReference type="EMBL" id="HBGK01003769">
    <property type="protein sequence ID" value="CAD9273102.1"/>
    <property type="molecule type" value="Transcribed_RNA"/>
</dbReference>
<keyword evidence="2" id="KW-0677">Repeat</keyword>
<dbReference type="FunFam" id="3.80.10.10:FF:000041">
    <property type="entry name" value="LRR receptor-like serine/threonine-protein kinase ERECTA"/>
    <property type="match status" value="1"/>
</dbReference>
<dbReference type="Gene3D" id="3.80.10.10">
    <property type="entry name" value="Ribonuclease Inhibitor"/>
    <property type="match status" value="1"/>
</dbReference>
<feature type="transmembrane region" description="Helical" evidence="3">
    <location>
        <begin position="12"/>
        <end position="30"/>
    </location>
</feature>
<evidence type="ECO:0008006" key="5">
    <source>
        <dbReference type="Google" id="ProtNLM"/>
    </source>
</evidence>
<organism evidence="4">
    <name type="scientific">Grammatophora oceanica</name>
    <dbReference type="NCBI Taxonomy" id="210454"/>
    <lineage>
        <taxon>Eukaryota</taxon>
        <taxon>Sar</taxon>
        <taxon>Stramenopiles</taxon>
        <taxon>Ochrophyta</taxon>
        <taxon>Bacillariophyta</taxon>
        <taxon>Fragilariophyceae</taxon>
        <taxon>Fragilariophycidae</taxon>
        <taxon>Rhabdonematales</taxon>
        <taxon>Grammatophoraceae</taxon>
        <taxon>Grammatophora</taxon>
    </lineage>
</organism>
<dbReference type="InterPro" id="IPR032675">
    <property type="entry name" value="LRR_dom_sf"/>
</dbReference>
<keyword evidence="3" id="KW-0472">Membrane</keyword>
<evidence type="ECO:0000256" key="1">
    <source>
        <dbReference type="ARBA" id="ARBA00022614"/>
    </source>
</evidence>
<gene>
    <name evidence="4" type="ORF">GOCE00092_LOCUS2009</name>
</gene>
<dbReference type="InterPro" id="IPR052595">
    <property type="entry name" value="LRRC69/RLP"/>
</dbReference>
<accession>A0A7S1UPJ3</accession>
<proteinExistence type="predicted"/>
<sequence length="351" mass="39379">MKISNCPSKATSLRFALAILLSFVVHVAYAPNSKKKKDFNTKMYLGMCKGRQKLQGTHRDHATLKWLLQTSGELSVTSTDSHQNRAACWMLYDDKRKPKPASKSMTQRYALAVLFSATKGGTRWIDKTDWLSQKNECSWYGISCDAMSTITDIDLGFNDLEGMLPRELGLLNPIEVDMHGNDLEGVVPYSVFRNWKSTRVLRLQMNGFFGAIPSEISHMTSLRELTIFGNYFGGKVPKEMAALKDLEHLDIYANTFTGSIPSELAQLKHLQDFDTHDNDFVGRVPSELCKRRMKSLISDCLGYRPEVICECCTICCAGMPDMMCVDTETKEEVIVGQTASIPKKNKATLAV</sequence>
<evidence type="ECO:0000256" key="2">
    <source>
        <dbReference type="ARBA" id="ARBA00022737"/>
    </source>
</evidence>
<name>A0A7S1UPJ3_9STRA</name>
<evidence type="ECO:0000256" key="3">
    <source>
        <dbReference type="SAM" id="Phobius"/>
    </source>
</evidence>
<protein>
    <recommendedName>
        <fullName evidence="5">Leucine-rich repeat-containing N-terminal plant-type domain-containing protein</fullName>
    </recommendedName>
</protein>
<dbReference type="InterPro" id="IPR001611">
    <property type="entry name" value="Leu-rich_rpt"/>
</dbReference>
<dbReference type="PANTHER" id="PTHR48057:SF7">
    <property type="entry name" value="LEUCINE-RICH REPEAT SERINE_THREONINE-PROTEIN KINASE 1"/>
    <property type="match status" value="1"/>
</dbReference>
<evidence type="ECO:0000313" key="4">
    <source>
        <dbReference type="EMBL" id="CAD9273102.1"/>
    </source>
</evidence>
<keyword evidence="3" id="KW-0812">Transmembrane</keyword>
<reference evidence="4" key="1">
    <citation type="submission" date="2021-01" db="EMBL/GenBank/DDBJ databases">
        <authorList>
            <person name="Corre E."/>
            <person name="Pelletier E."/>
            <person name="Niang G."/>
            <person name="Scheremetjew M."/>
            <person name="Finn R."/>
            <person name="Kale V."/>
            <person name="Holt S."/>
            <person name="Cochrane G."/>
            <person name="Meng A."/>
            <person name="Brown T."/>
            <person name="Cohen L."/>
        </authorList>
    </citation>
    <scope>NUCLEOTIDE SEQUENCE</scope>
    <source>
        <strain evidence="4">CCMP 410</strain>
    </source>
</reference>
<dbReference type="AlphaFoldDB" id="A0A7S1UPJ3"/>
<dbReference type="PANTHER" id="PTHR48057">
    <property type="entry name" value="LEUCINE-RICH REPEAT SERINE/THREONINE-PROTEIN KINASE 1"/>
    <property type="match status" value="1"/>
</dbReference>
<dbReference type="SUPFAM" id="SSF52058">
    <property type="entry name" value="L domain-like"/>
    <property type="match status" value="1"/>
</dbReference>
<keyword evidence="3" id="KW-1133">Transmembrane helix</keyword>
<keyword evidence="1" id="KW-0433">Leucine-rich repeat</keyword>
<dbReference type="Pfam" id="PF00560">
    <property type="entry name" value="LRR_1"/>
    <property type="match status" value="1"/>
</dbReference>